<evidence type="ECO:0000256" key="3">
    <source>
        <dbReference type="ARBA" id="ARBA00023219"/>
    </source>
</evidence>
<proteinExistence type="predicted"/>
<dbReference type="InterPro" id="IPR006944">
    <property type="entry name" value="Phage/GTA_portal"/>
</dbReference>
<organism evidence="4">
    <name type="scientific">uncultured Caudovirales phage</name>
    <dbReference type="NCBI Taxonomy" id="2100421"/>
    <lineage>
        <taxon>Viruses</taxon>
        <taxon>Duplodnaviria</taxon>
        <taxon>Heunggongvirae</taxon>
        <taxon>Uroviricota</taxon>
        <taxon>Caudoviricetes</taxon>
        <taxon>Peduoviridae</taxon>
        <taxon>Maltschvirus</taxon>
        <taxon>Maltschvirus maltsch</taxon>
    </lineage>
</organism>
<reference evidence="4" key="1">
    <citation type="submission" date="2020-04" db="EMBL/GenBank/DDBJ databases">
        <authorList>
            <person name="Chiriac C."/>
            <person name="Salcher M."/>
            <person name="Ghai R."/>
            <person name="Kavagutti S V."/>
        </authorList>
    </citation>
    <scope>NUCLEOTIDE SEQUENCE</scope>
</reference>
<keyword evidence="2" id="KW-1162">Viral penetration into host cytoplasm</keyword>
<dbReference type="NCBIfam" id="TIGR01537">
    <property type="entry name" value="portal_HK97"/>
    <property type="match status" value="1"/>
</dbReference>
<sequence>MKLPRLFAKPEVKESQAHSILVLNPGQPVWTPRDYKSFAEEAYVRNVIAYQAINKIAEAVSSVRWVAYRGETEVTQSPALDLINNPNPTQSGREFIEAKIGYLMISGNAYDERIMISGQPREMYTHRPDRMKVVPGQNGTPKAYIYEVASSRVTWQVDDVGKSDIRHMRLFNPLNDWYGQAPVEAAAYAIDQHNEAMKWVQALLQNSARPSGALVSKGDALTDEQYNRLKAQMEMQYQGGANAGRPMLLEGGLDWKEMGLSPTDMGVIDSKNSAARDISLAFGVPPQLLGIPGDNTYSNYSEARLSFWEDTIIPLVDRLAEEFTAFIGEPYGVEIRADMDQIPAIVDKRRTLWEMVNASTVLTINEKREAMGYDPIAGGDQVFIGMGQIGLGDAALSTQDALAVGYGAQDQ</sequence>
<dbReference type="InterPro" id="IPR006427">
    <property type="entry name" value="Portal_HK97"/>
</dbReference>
<evidence type="ECO:0000256" key="1">
    <source>
        <dbReference type="ARBA" id="ARBA00022950"/>
    </source>
</evidence>
<keyword evidence="2" id="KW-1160">Virus entry into host cell</keyword>
<keyword evidence="1" id="KW-1188">Viral release from host cell</keyword>
<dbReference type="Pfam" id="PF04860">
    <property type="entry name" value="Phage_portal"/>
    <property type="match status" value="1"/>
</dbReference>
<dbReference type="EMBL" id="LR796657">
    <property type="protein sequence ID" value="CAB4157458.1"/>
    <property type="molecule type" value="Genomic_DNA"/>
</dbReference>
<accession>A0A6J5NKP8</accession>
<gene>
    <name evidence="4" type="ORF">UFOVP681_23</name>
</gene>
<keyword evidence="2" id="KW-1171">Viral genome ejection through host cell envelope</keyword>
<evidence type="ECO:0000313" key="4">
    <source>
        <dbReference type="EMBL" id="CAB4157458.1"/>
    </source>
</evidence>
<keyword evidence="3" id="KW-0231">Viral genome packaging</keyword>
<keyword evidence="1" id="KW-0118">Viral capsid assembly</keyword>
<evidence type="ECO:0000256" key="2">
    <source>
        <dbReference type="ARBA" id="ARBA00023009"/>
    </source>
</evidence>
<name>A0A6J5NKP8_9CAUD</name>
<protein>
    <submittedName>
        <fullName evidence="4">COG4695 Phage-related protein</fullName>
    </submittedName>
</protein>